<feature type="repeat" description="WD" evidence="3">
    <location>
        <begin position="119"/>
        <end position="153"/>
    </location>
</feature>
<dbReference type="InterPro" id="IPR001680">
    <property type="entry name" value="WD40_rpt"/>
</dbReference>
<dbReference type="PANTHER" id="PTHR19848">
    <property type="entry name" value="WD40 REPEAT PROTEIN"/>
    <property type="match status" value="1"/>
</dbReference>
<dbReference type="SMART" id="SM00320">
    <property type="entry name" value="WD40"/>
    <property type="match status" value="11"/>
</dbReference>
<dbReference type="PROSITE" id="PS50082">
    <property type="entry name" value="WD_REPEATS_2"/>
    <property type="match status" value="6"/>
</dbReference>
<name>A0A6C2YPL5_9BACT</name>
<gene>
    <name evidence="5" type="ORF">GMBLW1_05540</name>
</gene>
<dbReference type="RefSeq" id="WP_162658480.1">
    <property type="nucleotide sequence ID" value="NZ_LR593887.1"/>
</dbReference>
<dbReference type="PANTHER" id="PTHR19848:SF8">
    <property type="entry name" value="F-BOX AND WD REPEAT DOMAIN CONTAINING 7"/>
    <property type="match status" value="1"/>
</dbReference>
<evidence type="ECO:0000256" key="1">
    <source>
        <dbReference type="ARBA" id="ARBA00022574"/>
    </source>
</evidence>
<proteinExistence type="predicted"/>
<sequence>MTAFHFSAPRTPPGSHSQANRIASPTLMTFGQPRFQIESEVVAIQFTEEESCWTIEESGILRRWSQDGVPCERFFLSDTEHLWCFGPTAEMLVSAGDELMIWDIPTGTLAERLPSDGWVTAIATSPHGNWIAAGREDGMLIVWDRRNLRRLFQIPAHPGAIAAMAIAPNGNAIATVGEDRRVRIWSLPHGGRTADWIAGSDRVSAIAWHPQQPWVATAGWDGRIRLWSPPNVRPMREWQLHDEQANFLQFSPNGEWLATASTGPSVHLWPLDDTSPLVPPLSAGDGELRCLAFSPDGMHLATAGESTAFRIWNLPEGELPEEDASAGTAPHRIAWLGGPHPRILSNGTGRVWLWSADGHEVRSFVPDSFVRDLAVSPDQQRFLCLDPAGQIRLHDAENGRLIRTFLGPIGAADHLIFAPDSQQFVVASLDDGAVWLYSIDHEQPCLILEAAADTATIESLAFSPDGRELIVGGINIMATSGHSGCVAVWDLSKARVRINRMVGVSALSVAPHGDLIALATVDEWIELWNPATDSLLRSPMAAPDWVECLAIDPTGAWLVAGCRDRTLRIWSIPDGAIGVARSMESIVQRIAFSEDGQTLITGNANSTIHSIRWPALLAELTAE</sequence>
<dbReference type="SUPFAM" id="SSF50978">
    <property type="entry name" value="WD40 repeat-like"/>
    <property type="match status" value="2"/>
</dbReference>
<dbReference type="InParanoid" id="A0A6C2YPL5"/>
<dbReference type="InterPro" id="IPR036322">
    <property type="entry name" value="WD40_repeat_dom_sf"/>
</dbReference>
<protein>
    <submittedName>
        <fullName evidence="5">Uncharacterized protein</fullName>
    </submittedName>
</protein>
<reference evidence="5" key="1">
    <citation type="submission" date="2019-04" db="EMBL/GenBank/DDBJ databases">
        <authorList>
            <consortium name="Science for Life Laboratories"/>
        </authorList>
    </citation>
    <scope>NUCLEOTIDE SEQUENCE</scope>
    <source>
        <strain evidence="5">MBLW1</strain>
    </source>
</reference>
<dbReference type="Pfam" id="PF00400">
    <property type="entry name" value="WD40"/>
    <property type="match status" value="7"/>
</dbReference>
<feature type="repeat" description="WD" evidence="3">
    <location>
        <begin position="196"/>
        <end position="228"/>
    </location>
</feature>
<evidence type="ECO:0000313" key="5">
    <source>
        <dbReference type="EMBL" id="VIP03406.1"/>
    </source>
</evidence>
<dbReference type="EMBL" id="LR593887">
    <property type="protein sequence ID" value="VTS04184.1"/>
    <property type="molecule type" value="Genomic_DNA"/>
</dbReference>
<feature type="repeat" description="WD" evidence="3">
    <location>
        <begin position="281"/>
        <end position="322"/>
    </location>
</feature>
<accession>A0A6C2YPL5</accession>
<dbReference type="InterPro" id="IPR015943">
    <property type="entry name" value="WD40/YVTN_repeat-like_dom_sf"/>
</dbReference>
<dbReference type="EMBL" id="LR586016">
    <property type="protein sequence ID" value="VIP03406.1"/>
    <property type="molecule type" value="Genomic_DNA"/>
</dbReference>
<evidence type="ECO:0000256" key="4">
    <source>
        <dbReference type="SAM" id="MobiDB-lite"/>
    </source>
</evidence>
<dbReference type="PROSITE" id="PS50294">
    <property type="entry name" value="WD_REPEATS_REGION"/>
    <property type="match status" value="2"/>
</dbReference>
<evidence type="ECO:0000313" key="6">
    <source>
        <dbReference type="Proteomes" id="UP000464378"/>
    </source>
</evidence>
<keyword evidence="6" id="KW-1185">Reference proteome</keyword>
<dbReference type="CDD" id="cd00200">
    <property type="entry name" value="WD40"/>
    <property type="match status" value="1"/>
</dbReference>
<dbReference type="KEGG" id="tim:GMBLW1_05540"/>
<evidence type="ECO:0000256" key="3">
    <source>
        <dbReference type="PROSITE-ProRule" id="PRU00221"/>
    </source>
</evidence>
<dbReference type="Gene3D" id="2.130.10.10">
    <property type="entry name" value="YVTN repeat-like/Quinoprotein amine dehydrogenase"/>
    <property type="match status" value="4"/>
</dbReference>
<keyword evidence="2" id="KW-0677">Repeat</keyword>
<dbReference type="Proteomes" id="UP000464378">
    <property type="component" value="Chromosome"/>
</dbReference>
<keyword evidence="1 3" id="KW-0853">WD repeat</keyword>
<dbReference type="AlphaFoldDB" id="A0A6C2YPL5"/>
<evidence type="ECO:0000256" key="2">
    <source>
        <dbReference type="ARBA" id="ARBA00022737"/>
    </source>
</evidence>
<feature type="repeat" description="WD" evidence="3">
    <location>
        <begin position="238"/>
        <end position="279"/>
    </location>
</feature>
<feature type="region of interest" description="Disordered" evidence="4">
    <location>
        <begin position="1"/>
        <end position="20"/>
    </location>
</feature>
<organism evidence="5">
    <name type="scientific">Tuwongella immobilis</name>
    <dbReference type="NCBI Taxonomy" id="692036"/>
    <lineage>
        <taxon>Bacteria</taxon>
        <taxon>Pseudomonadati</taxon>
        <taxon>Planctomycetota</taxon>
        <taxon>Planctomycetia</taxon>
        <taxon>Gemmatales</taxon>
        <taxon>Gemmataceae</taxon>
        <taxon>Tuwongella</taxon>
    </lineage>
</organism>
<feature type="repeat" description="WD" evidence="3">
    <location>
        <begin position="546"/>
        <end position="572"/>
    </location>
</feature>
<feature type="repeat" description="WD" evidence="3">
    <location>
        <begin position="154"/>
        <end position="195"/>
    </location>
</feature>